<evidence type="ECO:0000259" key="5">
    <source>
        <dbReference type="PROSITE" id="PS50905"/>
    </source>
</evidence>
<gene>
    <name evidence="6" type="ORF">Q7514_11405</name>
</gene>
<dbReference type="InterPro" id="IPR001519">
    <property type="entry name" value="Ferritin"/>
</dbReference>
<sequence length="201" mass="22399">MGTVTELSTRFHTLLHSEIGNFLDVSYQHVAVAVYFDNRDLAHLAAHFYSRAEEKRRNALRVIRYFVDRNMPVDLPAVCPTVSGFTDVQAPLALALECENRLTDDIAELTRTAHEEGDYLGEQFVQWFLQEQVAEVATMNSLATTARRAGDNLFRLETFVQRELAGAPEKVGAPLLPSGMAQISRCRAEGKSSNSVPDQAE</sequence>
<dbReference type="SUPFAM" id="SSF47240">
    <property type="entry name" value="Ferritin-like"/>
    <property type="match status" value="1"/>
</dbReference>
<protein>
    <recommendedName>
        <fullName evidence="4">Ferritin</fullName>
    </recommendedName>
</protein>
<dbReference type="InterPro" id="IPR008331">
    <property type="entry name" value="Ferritin_DPS_dom"/>
</dbReference>
<comment type="caution">
    <text evidence="6">The sequence shown here is derived from an EMBL/GenBank/DDBJ whole genome shotgun (WGS) entry which is preliminary data.</text>
</comment>
<dbReference type="InterPro" id="IPR009078">
    <property type="entry name" value="Ferritin-like_SF"/>
</dbReference>
<keyword evidence="7" id="KW-1185">Reference proteome</keyword>
<dbReference type="InterPro" id="IPR012347">
    <property type="entry name" value="Ferritin-like"/>
</dbReference>
<dbReference type="RefSeq" id="WP_330133363.1">
    <property type="nucleotide sequence ID" value="NZ_JAUTXY010000004.1"/>
</dbReference>
<evidence type="ECO:0000313" key="7">
    <source>
        <dbReference type="Proteomes" id="UP001336020"/>
    </source>
</evidence>
<feature type="domain" description="Ferritin-like diiron" evidence="5">
    <location>
        <begin position="5"/>
        <end position="150"/>
    </location>
</feature>
<proteinExistence type="predicted"/>
<evidence type="ECO:0000313" key="6">
    <source>
        <dbReference type="EMBL" id="MEE2058126.1"/>
    </source>
</evidence>
<dbReference type="Proteomes" id="UP001336020">
    <property type="component" value="Unassembled WGS sequence"/>
</dbReference>
<keyword evidence="2 4" id="KW-0479">Metal-binding</keyword>
<evidence type="ECO:0000256" key="1">
    <source>
        <dbReference type="ARBA" id="ARBA00022434"/>
    </source>
</evidence>
<keyword evidence="3 4" id="KW-0408">Iron</keyword>
<dbReference type="PANTHER" id="PTHR11431:SF127">
    <property type="entry name" value="BACTERIAL NON-HEME FERRITIN"/>
    <property type="match status" value="1"/>
</dbReference>
<dbReference type="PANTHER" id="PTHR11431">
    <property type="entry name" value="FERRITIN"/>
    <property type="match status" value="1"/>
</dbReference>
<evidence type="ECO:0000256" key="2">
    <source>
        <dbReference type="ARBA" id="ARBA00022723"/>
    </source>
</evidence>
<organism evidence="6 7">
    <name type="scientific">Rhodococcus artemisiae</name>
    <dbReference type="NCBI Taxonomy" id="714159"/>
    <lineage>
        <taxon>Bacteria</taxon>
        <taxon>Bacillati</taxon>
        <taxon>Actinomycetota</taxon>
        <taxon>Actinomycetes</taxon>
        <taxon>Mycobacteriales</taxon>
        <taxon>Nocardiaceae</taxon>
        <taxon>Rhodococcus</taxon>
    </lineage>
</organism>
<reference evidence="6 7" key="1">
    <citation type="submission" date="2023-07" db="EMBL/GenBank/DDBJ databases">
        <authorList>
            <person name="Girao M."/>
            <person name="Carvalho M.F."/>
        </authorList>
    </citation>
    <scope>NUCLEOTIDE SEQUENCE [LARGE SCALE GENOMIC DNA]</scope>
    <source>
        <strain evidence="6 7">YIM65754</strain>
    </source>
</reference>
<dbReference type="InterPro" id="IPR009040">
    <property type="entry name" value="Ferritin-like_diiron"/>
</dbReference>
<dbReference type="EMBL" id="JAUTXY010000004">
    <property type="protein sequence ID" value="MEE2058126.1"/>
    <property type="molecule type" value="Genomic_DNA"/>
</dbReference>
<dbReference type="Gene3D" id="1.20.1260.10">
    <property type="match status" value="1"/>
</dbReference>
<accession>A0ABU7L9A2</accession>
<name>A0ABU7L9A2_9NOCA</name>
<evidence type="ECO:0000256" key="3">
    <source>
        <dbReference type="ARBA" id="ARBA00023004"/>
    </source>
</evidence>
<dbReference type="Pfam" id="PF00210">
    <property type="entry name" value="Ferritin"/>
    <property type="match status" value="1"/>
</dbReference>
<evidence type="ECO:0000256" key="4">
    <source>
        <dbReference type="RuleBase" id="RU361145"/>
    </source>
</evidence>
<dbReference type="PROSITE" id="PS50905">
    <property type="entry name" value="FERRITIN_LIKE"/>
    <property type="match status" value="1"/>
</dbReference>
<keyword evidence="1 4" id="KW-0409">Iron storage</keyword>